<protein>
    <submittedName>
        <fullName evidence="7">Polyprenyl synthetase family protein</fullName>
    </submittedName>
</protein>
<dbReference type="SUPFAM" id="SSF48576">
    <property type="entry name" value="Terpenoid synthases"/>
    <property type="match status" value="1"/>
</dbReference>
<dbReference type="PANTHER" id="PTHR12001">
    <property type="entry name" value="GERANYLGERANYL PYROPHOSPHATE SYNTHASE"/>
    <property type="match status" value="1"/>
</dbReference>
<dbReference type="SFLD" id="SFLDG01017">
    <property type="entry name" value="Polyprenyl_Transferase_Like"/>
    <property type="match status" value="1"/>
</dbReference>
<evidence type="ECO:0000256" key="1">
    <source>
        <dbReference type="ARBA" id="ARBA00001946"/>
    </source>
</evidence>
<dbReference type="GO" id="GO:0008299">
    <property type="term" value="P:isoprenoid biosynthetic process"/>
    <property type="evidence" value="ECO:0007669"/>
    <property type="project" value="InterPro"/>
</dbReference>
<proteinExistence type="inferred from homology"/>
<gene>
    <name evidence="7" type="ORF">ENU21_05035</name>
</gene>
<evidence type="ECO:0000256" key="5">
    <source>
        <dbReference type="ARBA" id="ARBA00022842"/>
    </source>
</evidence>
<evidence type="ECO:0000256" key="6">
    <source>
        <dbReference type="RuleBase" id="RU004466"/>
    </source>
</evidence>
<dbReference type="GO" id="GO:0004659">
    <property type="term" value="F:prenyltransferase activity"/>
    <property type="evidence" value="ECO:0007669"/>
    <property type="project" value="InterPro"/>
</dbReference>
<dbReference type="Gene3D" id="1.10.600.10">
    <property type="entry name" value="Farnesyl Diphosphate Synthase"/>
    <property type="match status" value="1"/>
</dbReference>
<comment type="caution">
    <text evidence="7">The sequence shown here is derived from an EMBL/GenBank/DDBJ whole genome shotgun (WGS) entry which is preliminary data.</text>
</comment>
<dbReference type="CDD" id="cd00685">
    <property type="entry name" value="Trans_IPPS_HT"/>
    <property type="match status" value="1"/>
</dbReference>
<dbReference type="InterPro" id="IPR008949">
    <property type="entry name" value="Isoprenoid_synthase_dom_sf"/>
</dbReference>
<evidence type="ECO:0000256" key="2">
    <source>
        <dbReference type="ARBA" id="ARBA00006706"/>
    </source>
</evidence>
<dbReference type="PROSITE" id="PS00444">
    <property type="entry name" value="POLYPRENYL_SYNTHASE_2"/>
    <property type="match status" value="1"/>
</dbReference>
<accession>A0A7C4D2N7</accession>
<comment type="similarity">
    <text evidence="2 6">Belongs to the FPP/GGPP synthase family.</text>
</comment>
<dbReference type="AlphaFoldDB" id="A0A7C4D2N7"/>
<organism evidence="7">
    <name type="scientific">Thermofilum pendens</name>
    <dbReference type="NCBI Taxonomy" id="2269"/>
    <lineage>
        <taxon>Archaea</taxon>
        <taxon>Thermoproteota</taxon>
        <taxon>Thermoprotei</taxon>
        <taxon>Thermofilales</taxon>
        <taxon>Thermofilaceae</taxon>
        <taxon>Thermofilum</taxon>
    </lineage>
</organism>
<evidence type="ECO:0000256" key="4">
    <source>
        <dbReference type="ARBA" id="ARBA00022723"/>
    </source>
</evidence>
<evidence type="ECO:0000256" key="3">
    <source>
        <dbReference type="ARBA" id="ARBA00022679"/>
    </source>
</evidence>
<keyword evidence="4" id="KW-0479">Metal-binding</keyword>
<sequence length="389" mass="43659">MAEPCPRGLSSQLRRRQSLARGAIAEILDASLSEKPVHLHLYAKRVKTFRFKRKPVKTAVDALAAYGGKVEKLIEQSLLRHADPEFADAILYPIRTGGKRVRPALTILSCLASGGSEEQAYPAAAAVELVHNYSLILDDIIDHSEVRRSQPTLWKKYGLSTAILVAVHYRETVSELLNETPDPKLFNEIAARTVKLIVDGERLDILFEQAGRSDEPYIVSNRRRHVSLNDYFAMIERKTAVLIQTACEFGALSARAPPDYVRALSEYGYSLGMAFQVGDDIIDIFGVEEKTGKVVGGDIREHKLGNIVLLLAVEEGSEKLREILSKNDVTSEDIKEAIELVRRTSARERAERIRNDYVQRALKALEPLPETEYKSILRDVAVFIMKREH</sequence>
<keyword evidence="3 6" id="KW-0808">Transferase</keyword>
<evidence type="ECO:0000313" key="7">
    <source>
        <dbReference type="EMBL" id="HGM47095.1"/>
    </source>
</evidence>
<dbReference type="EMBL" id="DTBQ01000141">
    <property type="protein sequence ID" value="HGM47095.1"/>
    <property type="molecule type" value="Genomic_DNA"/>
</dbReference>
<dbReference type="GO" id="GO:0046872">
    <property type="term" value="F:metal ion binding"/>
    <property type="evidence" value="ECO:0007669"/>
    <property type="project" value="UniProtKB-KW"/>
</dbReference>
<name>A0A7C4D2N7_THEPE</name>
<dbReference type="Pfam" id="PF00348">
    <property type="entry name" value="polyprenyl_synt"/>
    <property type="match status" value="1"/>
</dbReference>
<dbReference type="PANTHER" id="PTHR12001:SF85">
    <property type="entry name" value="SHORT CHAIN ISOPRENYL DIPHOSPHATE SYNTHASE"/>
    <property type="match status" value="1"/>
</dbReference>
<dbReference type="InterPro" id="IPR000092">
    <property type="entry name" value="Polyprenyl_synt"/>
</dbReference>
<keyword evidence="5" id="KW-0460">Magnesium</keyword>
<dbReference type="InterPro" id="IPR033749">
    <property type="entry name" value="Polyprenyl_synt_CS"/>
</dbReference>
<reference evidence="7" key="1">
    <citation type="journal article" date="2020" name="mSystems">
        <title>Genome- and Community-Level Interaction Insights into Carbon Utilization and Element Cycling Functions of Hydrothermarchaeota in Hydrothermal Sediment.</title>
        <authorList>
            <person name="Zhou Z."/>
            <person name="Liu Y."/>
            <person name="Xu W."/>
            <person name="Pan J."/>
            <person name="Luo Z.H."/>
            <person name="Li M."/>
        </authorList>
    </citation>
    <scope>NUCLEOTIDE SEQUENCE</scope>
    <source>
        <strain evidence="7">SpSt-649</strain>
    </source>
</reference>
<comment type="cofactor">
    <cofactor evidence="1">
        <name>Mg(2+)</name>
        <dbReference type="ChEBI" id="CHEBI:18420"/>
    </cofactor>
</comment>
<dbReference type="SFLD" id="SFLDS00005">
    <property type="entry name" value="Isoprenoid_Synthase_Type_I"/>
    <property type="match status" value="1"/>
</dbReference>